<gene>
    <name evidence="6" type="ORF">AMSG_00465</name>
</gene>
<accession>A0A0L0DBL3</accession>
<dbReference type="InterPro" id="IPR002379">
    <property type="entry name" value="ATPase_proteolipid_c-like_dom"/>
</dbReference>
<dbReference type="Gene3D" id="1.20.120.610">
    <property type="entry name" value="lithium bound rotor ring of v- atpase"/>
    <property type="match status" value="1"/>
</dbReference>
<evidence type="ECO:0000313" key="6">
    <source>
        <dbReference type="EMBL" id="KNC48688.1"/>
    </source>
</evidence>
<evidence type="ECO:0000256" key="4">
    <source>
        <dbReference type="ARBA" id="ARBA00023136"/>
    </source>
</evidence>
<keyword evidence="2" id="KW-0812">Transmembrane</keyword>
<feature type="domain" description="V-ATPase proteolipid subunit C-like" evidence="5">
    <location>
        <begin position="17"/>
        <end position="64"/>
    </location>
</feature>
<dbReference type="AlphaFoldDB" id="A0A0L0DBL3"/>
<protein>
    <submittedName>
        <fullName evidence="6">Vacuolar ATP synthase proteolipid subunit</fullName>
    </submittedName>
</protein>
<proteinExistence type="predicted"/>
<evidence type="ECO:0000256" key="1">
    <source>
        <dbReference type="ARBA" id="ARBA00004141"/>
    </source>
</evidence>
<sequence>MATPVPCPAYAGLVGHMGVSAAIALGCLGSAYGTAKAASGIASVGVHNPASSCGHSFLSSWLVLSASMASLSLSSSPPQWSLISIPLPMRSLISEQDLPLASLVWPQAWPLVLLATRASALLPSSRASTSP</sequence>
<dbReference type="RefSeq" id="XP_013762744.1">
    <property type="nucleotide sequence ID" value="XM_013907290.1"/>
</dbReference>
<evidence type="ECO:0000259" key="5">
    <source>
        <dbReference type="Pfam" id="PF00137"/>
    </source>
</evidence>
<dbReference type="Proteomes" id="UP000054408">
    <property type="component" value="Unassembled WGS sequence"/>
</dbReference>
<dbReference type="GO" id="GO:0033177">
    <property type="term" value="C:proton-transporting two-sector ATPase complex, proton-transporting domain"/>
    <property type="evidence" value="ECO:0007669"/>
    <property type="project" value="InterPro"/>
</dbReference>
<evidence type="ECO:0000256" key="2">
    <source>
        <dbReference type="ARBA" id="ARBA00022692"/>
    </source>
</evidence>
<dbReference type="EMBL" id="GL349434">
    <property type="protein sequence ID" value="KNC48688.1"/>
    <property type="molecule type" value="Genomic_DNA"/>
</dbReference>
<dbReference type="InterPro" id="IPR035921">
    <property type="entry name" value="F/V-ATP_Csub_sf"/>
</dbReference>
<reference evidence="6 7" key="1">
    <citation type="submission" date="2010-05" db="EMBL/GenBank/DDBJ databases">
        <title>The Genome Sequence of Thecamonas trahens ATCC 50062.</title>
        <authorList>
            <consortium name="The Broad Institute Genome Sequencing Platform"/>
            <person name="Russ C."/>
            <person name="Cuomo C."/>
            <person name="Shea T."/>
            <person name="Young S.K."/>
            <person name="Zeng Q."/>
            <person name="Koehrsen M."/>
            <person name="Haas B."/>
            <person name="Borodovsky M."/>
            <person name="Guigo R."/>
            <person name="Alvarado L."/>
            <person name="Berlin A."/>
            <person name="Bochicchio J."/>
            <person name="Borenstein D."/>
            <person name="Chapman S."/>
            <person name="Chen Z."/>
            <person name="Freedman E."/>
            <person name="Gellesch M."/>
            <person name="Goldberg J."/>
            <person name="Griggs A."/>
            <person name="Gujja S."/>
            <person name="Heilman E."/>
            <person name="Heiman D."/>
            <person name="Hepburn T."/>
            <person name="Howarth C."/>
            <person name="Jen D."/>
            <person name="Larson L."/>
            <person name="Mehta T."/>
            <person name="Park D."/>
            <person name="Pearson M."/>
            <person name="Roberts A."/>
            <person name="Saif S."/>
            <person name="Shenoy N."/>
            <person name="Sisk P."/>
            <person name="Stolte C."/>
            <person name="Sykes S."/>
            <person name="Thomson T."/>
            <person name="Walk T."/>
            <person name="White J."/>
            <person name="Yandava C."/>
            <person name="Burger G."/>
            <person name="Gray M.W."/>
            <person name="Holland P.W.H."/>
            <person name="King N."/>
            <person name="Lang F.B.F."/>
            <person name="Roger A.J."/>
            <person name="Ruiz-Trillo I."/>
            <person name="Lander E."/>
            <person name="Nusbaum C."/>
        </authorList>
    </citation>
    <scope>NUCLEOTIDE SEQUENCE [LARGE SCALE GENOMIC DNA]</scope>
    <source>
        <strain evidence="6 7">ATCC 50062</strain>
    </source>
</reference>
<organism evidence="6 7">
    <name type="scientific">Thecamonas trahens ATCC 50062</name>
    <dbReference type="NCBI Taxonomy" id="461836"/>
    <lineage>
        <taxon>Eukaryota</taxon>
        <taxon>Apusozoa</taxon>
        <taxon>Apusomonadida</taxon>
        <taxon>Apusomonadidae</taxon>
        <taxon>Thecamonas</taxon>
    </lineage>
</organism>
<dbReference type="GeneID" id="25560273"/>
<comment type="subcellular location">
    <subcellularLocation>
        <location evidence="1">Membrane</location>
        <topology evidence="1">Multi-pass membrane protein</topology>
    </subcellularLocation>
</comment>
<dbReference type="Pfam" id="PF00137">
    <property type="entry name" value="ATP-synt_C"/>
    <property type="match status" value="1"/>
</dbReference>
<dbReference type="GO" id="GO:0015078">
    <property type="term" value="F:proton transmembrane transporter activity"/>
    <property type="evidence" value="ECO:0007669"/>
    <property type="project" value="InterPro"/>
</dbReference>
<evidence type="ECO:0000313" key="7">
    <source>
        <dbReference type="Proteomes" id="UP000054408"/>
    </source>
</evidence>
<keyword evidence="4" id="KW-0472">Membrane</keyword>
<keyword evidence="7" id="KW-1185">Reference proteome</keyword>
<evidence type="ECO:0000256" key="3">
    <source>
        <dbReference type="ARBA" id="ARBA00022989"/>
    </source>
</evidence>
<name>A0A0L0DBL3_THETB</name>
<keyword evidence="3" id="KW-1133">Transmembrane helix</keyword>